<keyword evidence="3" id="KW-1185">Reference proteome</keyword>
<dbReference type="AlphaFoldDB" id="A0A4Y2M530"/>
<organism evidence="2 3">
    <name type="scientific">Araneus ventricosus</name>
    <name type="common">Orbweaver spider</name>
    <name type="synonym">Epeira ventricosa</name>
    <dbReference type="NCBI Taxonomy" id="182803"/>
    <lineage>
        <taxon>Eukaryota</taxon>
        <taxon>Metazoa</taxon>
        <taxon>Ecdysozoa</taxon>
        <taxon>Arthropoda</taxon>
        <taxon>Chelicerata</taxon>
        <taxon>Arachnida</taxon>
        <taxon>Araneae</taxon>
        <taxon>Araneomorphae</taxon>
        <taxon>Entelegynae</taxon>
        <taxon>Araneoidea</taxon>
        <taxon>Araneidae</taxon>
        <taxon>Araneus</taxon>
    </lineage>
</organism>
<comment type="caution">
    <text evidence="2">The sequence shown here is derived from an EMBL/GenBank/DDBJ whole genome shotgun (WGS) entry which is preliminary data.</text>
</comment>
<proteinExistence type="predicted"/>
<evidence type="ECO:0000313" key="3">
    <source>
        <dbReference type="Proteomes" id="UP000499080"/>
    </source>
</evidence>
<gene>
    <name evidence="2" type="ORF">AVEN_161436_1</name>
</gene>
<reference evidence="2 3" key="1">
    <citation type="journal article" date="2019" name="Sci. Rep.">
        <title>Orb-weaving spider Araneus ventricosus genome elucidates the spidroin gene catalogue.</title>
        <authorList>
            <person name="Kono N."/>
            <person name="Nakamura H."/>
            <person name="Ohtoshi R."/>
            <person name="Moran D.A.P."/>
            <person name="Shinohara A."/>
            <person name="Yoshida Y."/>
            <person name="Fujiwara M."/>
            <person name="Mori M."/>
            <person name="Tomita M."/>
            <person name="Arakawa K."/>
        </authorList>
    </citation>
    <scope>NUCLEOTIDE SEQUENCE [LARGE SCALE GENOMIC DNA]</scope>
</reference>
<evidence type="ECO:0000313" key="2">
    <source>
        <dbReference type="EMBL" id="GBN21543.1"/>
    </source>
</evidence>
<evidence type="ECO:0000256" key="1">
    <source>
        <dbReference type="SAM" id="SignalP"/>
    </source>
</evidence>
<feature type="chain" id="PRO_5021198850" description="Secreted protein" evidence="1">
    <location>
        <begin position="22"/>
        <end position="102"/>
    </location>
</feature>
<feature type="signal peptide" evidence="1">
    <location>
        <begin position="1"/>
        <end position="21"/>
    </location>
</feature>
<dbReference type="EMBL" id="BGPR01006752">
    <property type="protein sequence ID" value="GBN21543.1"/>
    <property type="molecule type" value="Genomic_DNA"/>
</dbReference>
<evidence type="ECO:0008006" key="4">
    <source>
        <dbReference type="Google" id="ProtNLM"/>
    </source>
</evidence>
<accession>A0A4Y2M530</accession>
<name>A0A4Y2M530_ARAVE</name>
<keyword evidence="1" id="KW-0732">Signal</keyword>
<dbReference type="Proteomes" id="UP000499080">
    <property type="component" value="Unassembled WGS sequence"/>
</dbReference>
<protein>
    <recommendedName>
        <fullName evidence="4">Secreted protein</fullName>
    </recommendedName>
</protein>
<sequence length="102" mass="11816">MFTLSYALCCLLIPSITRRQAKEISMRSGCRSVFFFLLMGIQKSRVGRTWRPITQVGALRHPMYQFVWFPSHLVRLLGIRGLVLRVVNAPRSYSERTSPGWN</sequence>